<evidence type="ECO:0000256" key="6">
    <source>
        <dbReference type="ARBA" id="ARBA00022840"/>
    </source>
</evidence>
<dbReference type="GO" id="GO:0005524">
    <property type="term" value="F:ATP binding"/>
    <property type="evidence" value="ECO:0007669"/>
    <property type="project" value="UniProtKB-UniRule"/>
</dbReference>
<dbReference type="GO" id="GO:0005886">
    <property type="term" value="C:plasma membrane"/>
    <property type="evidence" value="ECO:0007669"/>
    <property type="project" value="TreeGrafter"/>
</dbReference>
<evidence type="ECO:0000256" key="4">
    <source>
        <dbReference type="ARBA" id="ARBA00022741"/>
    </source>
</evidence>
<feature type="domain" description="Protein kinase" evidence="12">
    <location>
        <begin position="251"/>
        <end position="518"/>
    </location>
</feature>
<organism evidence="13 14">
    <name type="scientific">Folsomia candida</name>
    <name type="common">Springtail</name>
    <dbReference type="NCBI Taxonomy" id="158441"/>
    <lineage>
        <taxon>Eukaryota</taxon>
        <taxon>Metazoa</taxon>
        <taxon>Ecdysozoa</taxon>
        <taxon>Arthropoda</taxon>
        <taxon>Hexapoda</taxon>
        <taxon>Collembola</taxon>
        <taxon>Entomobryomorpha</taxon>
        <taxon>Isotomoidea</taxon>
        <taxon>Isotomidae</taxon>
        <taxon>Proisotominae</taxon>
        <taxon>Folsomia</taxon>
    </lineage>
</organism>
<dbReference type="GO" id="GO:0007169">
    <property type="term" value="P:cell surface receptor protein tyrosine kinase signaling pathway"/>
    <property type="evidence" value="ECO:0007669"/>
    <property type="project" value="TreeGrafter"/>
</dbReference>
<keyword evidence="11" id="KW-0812">Transmembrane</keyword>
<keyword evidence="8" id="KW-0829">Tyrosine-protein kinase</keyword>
<evidence type="ECO:0000256" key="9">
    <source>
        <dbReference type="ARBA" id="ARBA00051243"/>
    </source>
</evidence>
<evidence type="ECO:0000256" key="3">
    <source>
        <dbReference type="ARBA" id="ARBA00022679"/>
    </source>
</evidence>
<dbReference type="GO" id="GO:0050793">
    <property type="term" value="P:regulation of developmental process"/>
    <property type="evidence" value="ECO:0007669"/>
    <property type="project" value="UniProtKB-ARBA"/>
</dbReference>
<reference evidence="13 14" key="1">
    <citation type="submission" date="2015-12" db="EMBL/GenBank/DDBJ databases">
        <title>The genome of Folsomia candida.</title>
        <authorList>
            <person name="Faddeeva A."/>
            <person name="Derks M.F."/>
            <person name="Anvar Y."/>
            <person name="Smit S."/>
            <person name="Van Straalen N."/>
            <person name="Roelofs D."/>
        </authorList>
    </citation>
    <scope>NUCLEOTIDE SEQUENCE [LARGE SCALE GENOMIC DNA]</scope>
    <source>
        <strain evidence="13 14">VU population</strain>
        <tissue evidence="13">Whole body</tissue>
    </source>
</reference>
<dbReference type="InterPro" id="IPR000719">
    <property type="entry name" value="Prot_kinase_dom"/>
</dbReference>
<feature type="transmembrane region" description="Helical" evidence="11">
    <location>
        <begin position="86"/>
        <end position="105"/>
    </location>
</feature>
<comment type="subcellular location">
    <subcellularLocation>
        <location evidence="2">Endomembrane system</location>
    </subcellularLocation>
    <subcellularLocation>
        <location evidence="1">Membrane</location>
        <topology evidence="1">Single-pass membrane protein</topology>
    </subcellularLocation>
</comment>
<dbReference type="InterPro" id="IPR050122">
    <property type="entry name" value="RTK"/>
</dbReference>
<feature type="transmembrane region" description="Helical" evidence="11">
    <location>
        <begin position="159"/>
        <end position="180"/>
    </location>
</feature>
<dbReference type="PANTHER" id="PTHR24416:SF600">
    <property type="entry name" value="PDGF- AND VEGF-RECEPTOR RELATED, ISOFORM J"/>
    <property type="match status" value="1"/>
</dbReference>
<dbReference type="STRING" id="158441.A0A226EB66"/>
<name>A0A226EB66_FOLCA</name>
<keyword evidence="5" id="KW-0418">Kinase</keyword>
<dbReference type="GO" id="GO:0012505">
    <property type="term" value="C:endomembrane system"/>
    <property type="evidence" value="ECO:0007669"/>
    <property type="project" value="UniProtKB-SubCell"/>
</dbReference>
<dbReference type="PANTHER" id="PTHR24416">
    <property type="entry name" value="TYROSINE-PROTEIN KINASE RECEPTOR"/>
    <property type="match status" value="1"/>
</dbReference>
<dbReference type="InterPro" id="IPR008266">
    <property type="entry name" value="Tyr_kinase_AS"/>
</dbReference>
<accession>A0A226EB66</accession>
<evidence type="ECO:0000256" key="1">
    <source>
        <dbReference type="ARBA" id="ARBA00004167"/>
    </source>
</evidence>
<feature type="binding site" evidence="10">
    <location>
        <position position="285"/>
    </location>
    <ligand>
        <name>ATP</name>
        <dbReference type="ChEBI" id="CHEBI:30616"/>
    </ligand>
</feature>
<feature type="transmembrane region" description="Helical" evidence="11">
    <location>
        <begin position="126"/>
        <end position="147"/>
    </location>
</feature>
<dbReference type="Pfam" id="PF07714">
    <property type="entry name" value="PK_Tyr_Ser-Thr"/>
    <property type="match status" value="1"/>
</dbReference>
<comment type="catalytic activity">
    <reaction evidence="9">
        <text>L-tyrosyl-[protein] + ATP = O-phospho-L-tyrosyl-[protein] + ADP + H(+)</text>
        <dbReference type="Rhea" id="RHEA:10596"/>
        <dbReference type="Rhea" id="RHEA-COMP:10136"/>
        <dbReference type="Rhea" id="RHEA-COMP:20101"/>
        <dbReference type="ChEBI" id="CHEBI:15378"/>
        <dbReference type="ChEBI" id="CHEBI:30616"/>
        <dbReference type="ChEBI" id="CHEBI:46858"/>
        <dbReference type="ChEBI" id="CHEBI:61978"/>
        <dbReference type="ChEBI" id="CHEBI:456216"/>
        <dbReference type="EC" id="2.7.10.1"/>
    </reaction>
</comment>
<keyword evidence="7 11" id="KW-0472">Membrane</keyword>
<evidence type="ECO:0000256" key="2">
    <source>
        <dbReference type="ARBA" id="ARBA00004308"/>
    </source>
</evidence>
<dbReference type="CDD" id="cd00192">
    <property type="entry name" value="PTKc"/>
    <property type="match status" value="1"/>
</dbReference>
<dbReference type="SUPFAM" id="SSF56112">
    <property type="entry name" value="Protein kinase-like (PK-like)"/>
    <property type="match status" value="1"/>
</dbReference>
<evidence type="ECO:0000256" key="10">
    <source>
        <dbReference type="PROSITE-ProRule" id="PRU10141"/>
    </source>
</evidence>
<evidence type="ECO:0000256" key="11">
    <source>
        <dbReference type="SAM" id="Phobius"/>
    </source>
</evidence>
<sequence>MTRRTNRYPSWCPVKPCCGIFLQGAIKALAIINVGSNLLLALLLSSRIVAVSPYYWDTANSGNVNTDQITNDQSLLTQTRFVTCTFWGYSYFFMFTNCVYSKFLYNMATKRNRAQLRIWLITTIPSYFIWLTLYCVEAVWLAMSGFYSPVTYLDIYTNMAIWSFIIYKVYAFWIVACFYMELKSCGVLNRALRELSDNEVEEFFKGASTARGGIVLVDEEDDAEAPDSPSSDFTSRPYKPDFEITPDRIVLEENFPLGKGAFGTVLKATLKNKDNPEITDVVAVKTVNSENCDEICFRALLIEVKILSYIGKHENVVNLIGACTGNLKQRNIYVVVEFCPYGCVMNYLRANRGIFIDCVDPIKILEMKNLCPYVSTAGVGGPTVLDLIKWSKQTADGMQFISSRKVIHGDLAARNVLLTANLDVKIADFGLSRQLYKYTTYVKNSDEPLPWRWMALESLVHLNFSTQSDVWAYGVTLWEYFTCGGTPFALETFSQDFVQLLKTGQLTLPQPPYASNEM</sequence>
<dbReference type="GO" id="GO:0051130">
    <property type="term" value="P:positive regulation of cellular component organization"/>
    <property type="evidence" value="ECO:0007669"/>
    <property type="project" value="UniProtKB-ARBA"/>
</dbReference>
<evidence type="ECO:0000256" key="7">
    <source>
        <dbReference type="ARBA" id="ARBA00023136"/>
    </source>
</evidence>
<dbReference type="Gene3D" id="1.10.510.10">
    <property type="entry name" value="Transferase(Phosphotransferase) domain 1"/>
    <property type="match status" value="1"/>
</dbReference>
<evidence type="ECO:0000256" key="5">
    <source>
        <dbReference type="ARBA" id="ARBA00022777"/>
    </source>
</evidence>
<dbReference type="OrthoDB" id="26722at2759"/>
<keyword evidence="11" id="KW-1133">Transmembrane helix</keyword>
<comment type="caution">
    <text evidence="13">The sequence shown here is derived from an EMBL/GenBank/DDBJ whole genome shotgun (WGS) entry which is preliminary data.</text>
</comment>
<dbReference type="PRINTS" id="PR00109">
    <property type="entry name" value="TYRKINASE"/>
</dbReference>
<keyword evidence="3" id="KW-0808">Transferase</keyword>
<dbReference type="PROSITE" id="PS00109">
    <property type="entry name" value="PROTEIN_KINASE_TYR"/>
    <property type="match status" value="1"/>
</dbReference>
<gene>
    <name evidence="13" type="ORF">Fcan01_10917</name>
</gene>
<dbReference type="EMBL" id="LNIX01000005">
    <property type="protein sequence ID" value="OXA54394.1"/>
    <property type="molecule type" value="Genomic_DNA"/>
</dbReference>
<keyword evidence="13" id="KW-0675">Receptor</keyword>
<dbReference type="PROSITE" id="PS50011">
    <property type="entry name" value="PROTEIN_KINASE_DOM"/>
    <property type="match status" value="1"/>
</dbReference>
<evidence type="ECO:0000259" key="12">
    <source>
        <dbReference type="PROSITE" id="PS50011"/>
    </source>
</evidence>
<dbReference type="InterPro" id="IPR001245">
    <property type="entry name" value="Ser-Thr/Tyr_kinase_cat_dom"/>
</dbReference>
<dbReference type="Proteomes" id="UP000198287">
    <property type="component" value="Unassembled WGS sequence"/>
</dbReference>
<keyword evidence="4 10" id="KW-0547">Nucleotide-binding</keyword>
<dbReference type="InterPro" id="IPR017441">
    <property type="entry name" value="Protein_kinase_ATP_BS"/>
</dbReference>
<dbReference type="GO" id="GO:0030182">
    <property type="term" value="P:neuron differentiation"/>
    <property type="evidence" value="ECO:0007669"/>
    <property type="project" value="UniProtKB-ARBA"/>
</dbReference>
<dbReference type="InterPro" id="IPR011009">
    <property type="entry name" value="Kinase-like_dom_sf"/>
</dbReference>
<dbReference type="GO" id="GO:0004714">
    <property type="term" value="F:transmembrane receptor protein tyrosine kinase activity"/>
    <property type="evidence" value="ECO:0007669"/>
    <property type="project" value="UniProtKB-EC"/>
</dbReference>
<dbReference type="Gene3D" id="3.30.200.20">
    <property type="entry name" value="Phosphorylase Kinase, domain 1"/>
    <property type="match status" value="1"/>
</dbReference>
<feature type="transmembrane region" description="Helical" evidence="11">
    <location>
        <begin position="37"/>
        <end position="56"/>
    </location>
</feature>
<dbReference type="AlphaFoldDB" id="A0A226EB66"/>
<dbReference type="GO" id="GO:0048468">
    <property type="term" value="P:cell development"/>
    <property type="evidence" value="ECO:0007669"/>
    <property type="project" value="UniProtKB-ARBA"/>
</dbReference>
<proteinExistence type="predicted"/>
<evidence type="ECO:0000313" key="14">
    <source>
        <dbReference type="Proteomes" id="UP000198287"/>
    </source>
</evidence>
<evidence type="ECO:0000256" key="8">
    <source>
        <dbReference type="ARBA" id="ARBA00023137"/>
    </source>
</evidence>
<dbReference type="GO" id="GO:0043235">
    <property type="term" value="C:receptor complex"/>
    <property type="evidence" value="ECO:0007669"/>
    <property type="project" value="TreeGrafter"/>
</dbReference>
<protein>
    <submittedName>
        <fullName evidence="13">Vascular endothelial growth factor receptor 1</fullName>
    </submittedName>
</protein>
<keyword evidence="6 10" id="KW-0067">ATP-binding</keyword>
<evidence type="ECO:0000313" key="13">
    <source>
        <dbReference type="EMBL" id="OXA54394.1"/>
    </source>
</evidence>
<keyword evidence="14" id="KW-1185">Reference proteome</keyword>
<dbReference type="PROSITE" id="PS00107">
    <property type="entry name" value="PROTEIN_KINASE_ATP"/>
    <property type="match status" value="1"/>
</dbReference>
<dbReference type="FunFam" id="1.10.510.10:FF:001512">
    <property type="entry name" value="Receptor tyrosine-protein kinase erbB-2"/>
    <property type="match status" value="1"/>
</dbReference>